<dbReference type="GO" id="GO:0051762">
    <property type="term" value="P:sesquiterpene biosynthetic process"/>
    <property type="evidence" value="ECO:0007669"/>
    <property type="project" value="UniProtKB-ARBA"/>
</dbReference>
<dbReference type="Proteomes" id="UP001157418">
    <property type="component" value="Unassembled WGS sequence"/>
</dbReference>
<dbReference type="PANTHER" id="PTHR47955:SF9">
    <property type="entry name" value="PREMNASPIRODIENE OXYGENASE-LIKE"/>
    <property type="match status" value="1"/>
</dbReference>
<keyword evidence="5" id="KW-0479">Metal-binding</keyword>
<comment type="caution">
    <text evidence="12">The sequence shown here is derived from an EMBL/GenBank/DDBJ whole genome shotgun (WGS) entry which is preliminary data.</text>
</comment>
<dbReference type="Pfam" id="PF00067">
    <property type="entry name" value="p450"/>
    <property type="match status" value="1"/>
</dbReference>
<proteinExistence type="inferred from homology"/>
<evidence type="ECO:0000256" key="10">
    <source>
        <dbReference type="ARBA" id="ARBA00023136"/>
    </source>
</evidence>
<name>A0AAU9NRI7_9ASTR</name>
<keyword evidence="3" id="KW-0349">Heme</keyword>
<evidence type="ECO:0000256" key="6">
    <source>
        <dbReference type="ARBA" id="ARBA00022989"/>
    </source>
</evidence>
<keyword evidence="7" id="KW-0560">Oxidoreductase</keyword>
<keyword evidence="4 11" id="KW-0812">Transmembrane</keyword>
<evidence type="ECO:0008006" key="14">
    <source>
        <dbReference type="Google" id="ProtNLM"/>
    </source>
</evidence>
<keyword evidence="13" id="KW-1185">Reference proteome</keyword>
<gene>
    <name evidence="12" type="ORF">LVIROSA_LOCUS26631</name>
</gene>
<comment type="similarity">
    <text evidence="2">Belongs to the cytochrome P450 family.</text>
</comment>
<dbReference type="GO" id="GO:0005506">
    <property type="term" value="F:iron ion binding"/>
    <property type="evidence" value="ECO:0007669"/>
    <property type="project" value="InterPro"/>
</dbReference>
<dbReference type="InterPro" id="IPR002401">
    <property type="entry name" value="Cyt_P450_E_grp-I"/>
</dbReference>
<evidence type="ECO:0000313" key="12">
    <source>
        <dbReference type="EMBL" id="CAH1440497.1"/>
    </source>
</evidence>
<evidence type="ECO:0000256" key="9">
    <source>
        <dbReference type="ARBA" id="ARBA00023033"/>
    </source>
</evidence>
<dbReference type="Gene3D" id="1.10.630.10">
    <property type="entry name" value="Cytochrome P450"/>
    <property type="match status" value="1"/>
</dbReference>
<evidence type="ECO:0000256" key="11">
    <source>
        <dbReference type="SAM" id="Phobius"/>
    </source>
</evidence>
<keyword evidence="8" id="KW-0408">Iron</keyword>
<evidence type="ECO:0000313" key="13">
    <source>
        <dbReference type="Proteomes" id="UP001157418"/>
    </source>
</evidence>
<dbReference type="GO" id="GO:0020037">
    <property type="term" value="F:heme binding"/>
    <property type="evidence" value="ECO:0007669"/>
    <property type="project" value="InterPro"/>
</dbReference>
<dbReference type="GO" id="GO:0016705">
    <property type="term" value="F:oxidoreductase activity, acting on paired donors, with incorporation or reduction of molecular oxygen"/>
    <property type="evidence" value="ECO:0007669"/>
    <property type="project" value="InterPro"/>
</dbReference>
<keyword evidence="10 11" id="KW-0472">Membrane</keyword>
<dbReference type="GO" id="GO:0016020">
    <property type="term" value="C:membrane"/>
    <property type="evidence" value="ECO:0007669"/>
    <property type="project" value="UniProtKB-SubCell"/>
</dbReference>
<evidence type="ECO:0000256" key="3">
    <source>
        <dbReference type="ARBA" id="ARBA00022617"/>
    </source>
</evidence>
<dbReference type="AlphaFoldDB" id="A0AAU9NRI7"/>
<evidence type="ECO:0000256" key="8">
    <source>
        <dbReference type="ARBA" id="ARBA00023004"/>
    </source>
</evidence>
<feature type="transmembrane region" description="Helical" evidence="11">
    <location>
        <begin position="6"/>
        <end position="28"/>
    </location>
</feature>
<evidence type="ECO:0000256" key="1">
    <source>
        <dbReference type="ARBA" id="ARBA00004370"/>
    </source>
</evidence>
<dbReference type="EMBL" id="CAKMRJ010005412">
    <property type="protein sequence ID" value="CAH1440497.1"/>
    <property type="molecule type" value="Genomic_DNA"/>
</dbReference>
<protein>
    <recommendedName>
        <fullName evidence="14">Cytochrome P450</fullName>
    </recommendedName>
</protein>
<keyword evidence="9" id="KW-0503">Monooxygenase</keyword>
<comment type="subcellular location">
    <subcellularLocation>
        <location evidence="1">Membrane</location>
    </subcellularLocation>
</comment>
<evidence type="ECO:0000256" key="5">
    <source>
        <dbReference type="ARBA" id="ARBA00022723"/>
    </source>
</evidence>
<evidence type="ECO:0000256" key="4">
    <source>
        <dbReference type="ARBA" id="ARBA00022692"/>
    </source>
</evidence>
<dbReference type="PANTHER" id="PTHR47955">
    <property type="entry name" value="CYTOCHROME P450 FAMILY 71 PROTEIN"/>
    <property type="match status" value="1"/>
</dbReference>
<evidence type="ECO:0000256" key="2">
    <source>
        <dbReference type="ARBA" id="ARBA00010617"/>
    </source>
</evidence>
<evidence type="ECO:0000256" key="7">
    <source>
        <dbReference type="ARBA" id="ARBA00023002"/>
    </source>
</evidence>
<dbReference type="GO" id="GO:0004497">
    <property type="term" value="F:monooxygenase activity"/>
    <property type="evidence" value="ECO:0007669"/>
    <property type="project" value="UniProtKB-KW"/>
</dbReference>
<accession>A0AAU9NRI7</accession>
<organism evidence="12 13">
    <name type="scientific">Lactuca virosa</name>
    <dbReference type="NCBI Taxonomy" id="75947"/>
    <lineage>
        <taxon>Eukaryota</taxon>
        <taxon>Viridiplantae</taxon>
        <taxon>Streptophyta</taxon>
        <taxon>Embryophyta</taxon>
        <taxon>Tracheophyta</taxon>
        <taxon>Spermatophyta</taxon>
        <taxon>Magnoliopsida</taxon>
        <taxon>eudicotyledons</taxon>
        <taxon>Gunneridae</taxon>
        <taxon>Pentapetalae</taxon>
        <taxon>asterids</taxon>
        <taxon>campanulids</taxon>
        <taxon>Asterales</taxon>
        <taxon>Asteraceae</taxon>
        <taxon>Cichorioideae</taxon>
        <taxon>Cichorieae</taxon>
        <taxon>Lactucinae</taxon>
        <taxon>Lactuca</taxon>
    </lineage>
</organism>
<dbReference type="PRINTS" id="PR00385">
    <property type="entry name" value="P450"/>
</dbReference>
<dbReference type="InterPro" id="IPR036396">
    <property type="entry name" value="Cyt_P450_sf"/>
</dbReference>
<dbReference type="PRINTS" id="PR00463">
    <property type="entry name" value="EP450I"/>
</dbReference>
<sequence length="442" mass="50229">MDMVNILSFIPSWFLSITLLLFLPYIFIHNIRRKSSIKLPPGPRRLPIIGNLHQLLGNEGIHQTLWKLSHIYGPAMLLHFGSQPFLVISSSEMASEVLRTHDQKLCSRPYSQASKRLSFDYMDAAFSPYSDHWKHMRKVLASEFLGAKRSRLYKNVMEIEMEGVVRSVTSHTSSTIVNLDDMFSSIVNEVVCKVAFGDSYGEKKFNGMTLKEIVDESLVMLGVSFSDIFPTFGPILDRLSGWNRRLETCFSHLDGFLQMVIDQHETKTSDQEKDFVDDCSSGLTTYEVKALLMNVIEGALDTTAITMVWAFSEIVKNPRVMQKLQNEIRSFIGRKASLHESDVANMAYLKMVVKETLRLHPPAPFLMARECVSHCQIGGYDVLPGTRVMVSSWGIGRDPRNWKESPTQFCPERFENTPLEYFGGSSFDMIPFGGGKKRLPWV</sequence>
<keyword evidence="6 11" id="KW-1133">Transmembrane helix</keyword>
<reference evidence="12 13" key="1">
    <citation type="submission" date="2022-01" db="EMBL/GenBank/DDBJ databases">
        <authorList>
            <person name="Xiong W."/>
            <person name="Schranz E."/>
        </authorList>
    </citation>
    <scope>NUCLEOTIDE SEQUENCE [LARGE SCALE GENOMIC DNA]</scope>
</reference>
<dbReference type="SUPFAM" id="SSF48264">
    <property type="entry name" value="Cytochrome P450"/>
    <property type="match status" value="1"/>
</dbReference>
<dbReference type="InterPro" id="IPR001128">
    <property type="entry name" value="Cyt_P450"/>
</dbReference>